<comment type="caution">
    <text evidence="1">The sequence shown here is derived from an EMBL/GenBank/DDBJ whole genome shotgun (WGS) entry which is preliminary data.</text>
</comment>
<dbReference type="EMBL" id="VSSQ01040158">
    <property type="protein sequence ID" value="MPM93337.1"/>
    <property type="molecule type" value="Genomic_DNA"/>
</dbReference>
<name>A0A645DVE0_9ZZZZ</name>
<protein>
    <submittedName>
        <fullName evidence="1">Uncharacterized protein</fullName>
    </submittedName>
</protein>
<gene>
    <name evidence="1" type="ORF">SDC9_140474</name>
</gene>
<dbReference type="AlphaFoldDB" id="A0A645DVE0"/>
<organism evidence="1">
    <name type="scientific">bioreactor metagenome</name>
    <dbReference type="NCBI Taxonomy" id="1076179"/>
    <lineage>
        <taxon>unclassified sequences</taxon>
        <taxon>metagenomes</taxon>
        <taxon>ecological metagenomes</taxon>
    </lineage>
</organism>
<evidence type="ECO:0000313" key="1">
    <source>
        <dbReference type="EMBL" id="MPM93337.1"/>
    </source>
</evidence>
<sequence>MLVVLEENVVFRFEFFDEVGLKRKRLGLVGYTDILKIRNLPHHGGDLRRVIFGRLEILPYAVLQRNGFPNINNLARRVEHLVHAGRGREQFQFFFDNLVHILVYFSL</sequence>
<proteinExistence type="predicted"/>
<reference evidence="1" key="1">
    <citation type="submission" date="2019-08" db="EMBL/GenBank/DDBJ databases">
        <authorList>
            <person name="Kucharzyk K."/>
            <person name="Murdoch R.W."/>
            <person name="Higgins S."/>
            <person name="Loffler F."/>
        </authorList>
    </citation>
    <scope>NUCLEOTIDE SEQUENCE</scope>
</reference>
<accession>A0A645DVE0</accession>